<keyword evidence="2" id="KW-0812">Transmembrane</keyword>
<evidence type="ECO:0000256" key="1">
    <source>
        <dbReference type="SAM" id="MobiDB-lite"/>
    </source>
</evidence>
<dbReference type="Proteomes" id="UP000553957">
    <property type="component" value="Unassembled WGS sequence"/>
</dbReference>
<evidence type="ECO:0000256" key="2">
    <source>
        <dbReference type="SAM" id="Phobius"/>
    </source>
</evidence>
<dbReference type="Proteomes" id="UP000534306">
    <property type="component" value="Unassembled WGS sequence"/>
</dbReference>
<evidence type="ECO:0000313" key="4">
    <source>
        <dbReference type="EMBL" id="MBB6567678.1"/>
    </source>
</evidence>
<dbReference type="EMBL" id="JACHKF010000001">
    <property type="protein sequence ID" value="MBB6567678.1"/>
    <property type="molecule type" value="Genomic_DNA"/>
</dbReference>
<feature type="transmembrane region" description="Helical" evidence="2">
    <location>
        <begin position="608"/>
        <end position="628"/>
    </location>
</feature>
<feature type="region of interest" description="Disordered" evidence="1">
    <location>
        <begin position="64"/>
        <end position="87"/>
    </location>
</feature>
<feature type="transmembrane region" description="Helical" evidence="2">
    <location>
        <begin position="659"/>
        <end position="680"/>
    </location>
</feature>
<dbReference type="AlphaFoldDB" id="A0A7Y4KXZ2"/>
<dbReference type="SUPFAM" id="SSF52540">
    <property type="entry name" value="P-loop containing nucleoside triphosphate hydrolases"/>
    <property type="match status" value="1"/>
</dbReference>
<proteinExistence type="predicted"/>
<evidence type="ECO:0000313" key="7">
    <source>
        <dbReference type="Proteomes" id="UP000553957"/>
    </source>
</evidence>
<dbReference type="InterPro" id="IPR027417">
    <property type="entry name" value="P-loop_NTPase"/>
</dbReference>
<dbReference type="GO" id="GO:0003677">
    <property type="term" value="F:DNA binding"/>
    <property type="evidence" value="ECO:0007669"/>
    <property type="project" value="InterPro"/>
</dbReference>
<accession>A0A7Y4KXZ2</accession>
<gene>
    <name evidence="4" type="ORF">HNR71_003315</name>
    <name evidence="5" type="ORF">HPO96_05635</name>
</gene>
<dbReference type="RefSeq" id="WP_171671558.1">
    <property type="nucleotide sequence ID" value="NZ_BAAAGT010000003.1"/>
</dbReference>
<dbReference type="Gene3D" id="1.10.260.40">
    <property type="entry name" value="lambda repressor-like DNA-binding domains"/>
    <property type="match status" value="1"/>
</dbReference>
<organism evidence="5 6">
    <name type="scientific">Kribbella sandramycini</name>
    <dbReference type="NCBI Taxonomy" id="60450"/>
    <lineage>
        <taxon>Bacteria</taxon>
        <taxon>Bacillati</taxon>
        <taxon>Actinomycetota</taxon>
        <taxon>Actinomycetes</taxon>
        <taxon>Propionibacteriales</taxon>
        <taxon>Kribbellaceae</taxon>
        <taxon>Kribbella</taxon>
    </lineage>
</organism>
<dbReference type="SMART" id="SM00530">
    <property type="entry name" value="HTH_XRE"/>
    <property type="match status" value="1"/>
</dbReference>
<dbReference type="Pfam" id="PF01381">
    <property type="entry name" value="HTH_3"/>
    <property type="match status" value="1"/>
</dbReference>
<dbReference type="CDD" id="cd00093">
    <property type="entry name" value="HTH_XRE"/>
    <property type="match status" value="1"/>
</dbReference>
<feature type="transmembrane region" description="Helical" evidence="2">
    <location>
        <begin position="565"/>
        <end position="587"/>
    </location>
</feature>
<dbReference type="PROSITE" id="PS50943">
    <property type="entry name" value="HTH_CROC1"/>
    <property type="match status" value="1"/>
</dbReference>
<feature type="transmembrane region" description="Helical" evidence="2">
    <location>
        <begin position="436"/>
        <end position="463"/>
    </location>
</feature>
<dbReference type="EMBL" id="JABJRC010000001">
    <property type="protein sequence ID" value="NOL39721.1"/>
    <property type="molecule type" value="Genomic_DNA"/>
</dbReference>
<comment type="caution">
    <text evidence="5">The sequence shown here is derived from an EMBL/GenBank/DDBJ whole genome shotgun (WGS) entry which is preliminary data.</text>
</comment>
<feature type="region of interest" description="Disordered" evidence="1">
    <location>
        <begin position="18"/>
        <end position="39"/>
    </location>
</feature>
<feature type="transmembrane region" description="Helical" evidence="2">
    <location>
        <begin position="531"/>
        <end position="553"/>
    </location>
</feature>
<feature type="domain" description="HTH cro/C1-type" evidence="3">
    <location>
        <begin position="8"/>
        <end position="63"/>
    </location>
</feature>
<keyword evidence="2" id="KW-0472">Membrane</keyword>
<evidence type="ECO:0000313" key="6">
    <source>
        <dbReference type="Proteomes" id="UP000534306"/>
    </source>
</evidence>
<dbReference type="InterPro" id="IPR010982">
    <property type="entry name" value="Lambda_DNA-bd_dom_sf"/>
</dbReference>
<keyword evidence="6" id="KW-1185">Reference proteome</keyword>
<name>A0A7Y4KXZ2_9ACTN</name>
<dbReference type="SUPFAM" id="SSF47413">
    <property type="entry name" value="lambda repressor-like DNA-binding domains"/>
    <property type="match status" value="1"/>
</dbReference>
<dbReference type="Gene3D" id="3.40.50.300">
    <property type="entry name" value="P-loop containing nucleotide triphosphate hydrolases"/>
    <property type="match status" value="1"/>
</dbReference>
<evidence type="ECO:0000259" key="3">
    <source>
        <dbReference type="PROSITE" id="PS50943"/>
    </source>
</evidence>
<reference evidence="5 6" key="1">
    <citation type="submission" date="2020-05" db="EMBL/GenBank/DDBJ databases">
        <title>Genome sequence of Kribbella sandramycini ATCC 39419.</title>
        <authorList>
            <person name="Maclea K.S."/>
            <person name="Fair J.L."/>
        </authorList>
    </citation>
    <scope>NUCLEOTIDE SEQUENCE [LARGE SCALE GENOMIC DNA]</scope>
    <source>
        <strain evidence="5 6">ATCC 39419</strain>
    </source>
</reference>
<evidence type="ECO:0000313" key="5">
    <source>
        <dbReference type="EMBL" id="NOL39721.1"/>
    </source>
</evidence>
<feature type="compositionally biased region" description="Basic and acidic residues" evidence="1">
    <location>
        <begin position="18"/>
        <end position="38"/>
    </location>
</feature>
<sequence length="737" mass="78461">MTEFGDRLRELREAARMTQEELARESGLGDRTIRRLESGEQANPRLRTIRMLAGALNLSEDQLVGPAKQRPSKQRPSKQRPAVGPAAHPVAQLAGLAPALDDLALAVGHRWRREYEHQQLHDPFPLPVRWRRIEPAAADADLVGEFTGVGAYFRQVASGRLVVLGGPGTGKTMLAIRLVLDLLSGRGSLDPLPVLFSVGSWDPTAAKAKDWLGSQLAQDYPHLAATTGSGLTLAAVLVDHHAILPVLDGFDEIPAGLRRAAVAALNRTALPIVLTSRPDEYADAGLGLAGATVVELAPLDGEDVTNYLPAAIRRGAAGSPAVWRRVIGASASSKILGALDTPLMVCLARAAYSDAPDAEPTELLDERRFPDAAAIEQHLVAGYLPARYQAEPSRTFRPTERTDRHLRYLARHAQKLKTTHLAWWEIGTAISLWTRCVVIGVVAAVAIALLCALLTIPVAVAFGTGAPLTTIRLQAFNSIVNGFLAGPFIGLVYGLVRWNRPASLAPSRIRLRIGRHRPPGAVPPAELCNRVLGAFLAGLAFGAAPAFVSALTFDVPFGTVLGQTAAGGLVIAVAAAAATALVSWLAAPAEIDTAADVNSFLAANRSTALRQMLLCGLAGGVVLALGSIPLRSFVLERVRQVAPEVTTGGLLLPEPGYELVVGITGGICFALACGLTLTAWGQWLILGRLWLPLTGELPWNPIAFLDDAYDRGLLRQPGPTYQFRHSLLQTHLAPDGQ</sequence>
<dbReference type="InterPro" id="IPR001387">
    <property type="entry name" value="Cro/C1-type_HTH"/>
</dbReference>
<dbReference type="Pfam" id="PF05729">
    <property type="entry name" value="NACHT"/>
    <property type="match status" value="1"/>
</dbReference>
<dbReference type="InterPro" id="IPR007111">
    <property type="entry name" value="NACHT_NTPase"/>
</dbReference>
<protein>
    <submittedName>
        <fullName evidence="5">Helix-turn-helix domain-containing protein</fullName>
    </submittedName>
    <submittedName>
        <fullName evidence="4">Transcriptional regulator with XRE-family HTH domain</fullName>
    </submittedName>
</protein>
<keyword evidence="2" id="KW-1133">Transmembrane helix</keyword>
<feature type="transmembrane region" description="Helical" evidence="2">
    <location>
        <begin position="475"/>
        <end position="496"/>
    </location>
</feature>
<reference evidence="4 7" key="2">
    <citation type="submission" date="2020-08" db="EMBL/GenBank/DDBJ databases">
        <title>Sequencing the genomes of 1000 actinobacteria strains.</title>
        <authorList>
            <person name="Klenk H.-P."/>
        </authorList>
    </citation>
    <scope>NUCLEOTIDE SEQUENCE [LARGE SCALE GENOMIC DNA]</scope>
    <source>
        <strain evidence="4 7">DSM 15626</strain>
    </source>
</reference>